<dbReference type="FunFam" id="3.20.20.80:FF:000003">
    <property type="entry name" value="1,4-alpha-glucan branching enzyme GlgB"/>
    <property type="match status" value="1"/>
</dbReference>
<dbReference type="Pfam" id="PF02922">
    <property type="entry name" value="CBM_48"/>
    <property type="match status" value="1"/>
</dbReference>
<dbReference type="SUPFAM" id="SSF81296">
    <property type="entry name" value="E set domains"/>
    <property type="match status" value="1"/>
</dbReference>
<evidence type="ECO:0000259" key="11">
    <source>
        <dbReference type="SMART" id="SM00642"/>
    </source>
</evidence>
<dbReference type="GO" id="GO:0003844">
    <property type="term" value="F:1,4-alpha-glucan branching enzyme activity"/>
    <property type="evidence" value="ECO:0007669"/>
    <property type="project" value="UniProtKB-UniRule"/>
</dbReference>
<protein>
    <recommendedName>
        <fullName evidence="9">1,4-alpha-glucan branching enzyme GlgB</fullName>
        <ecNumber evidence="9">2.4.1.18</ecNumber>
    </recommendedName>
    <alternativeName>
        <fullName evidence="9">1,4-alpha-D-glucan:1,4-alpha-D-glucan 6-glucosyl-transferase</fullName>
    </alternativeName>
    <alternativeName>
        <fullName evidence="9">Alpha-(1-&gt;4)-glucan branching enzyme</fullName>
    </alternativeName>
    <alternativeName>
        <fullName evidence="9">Glycogen branching enzyme</fullName>
        <shortName evidence="9">BE</shortName>
    </alternativeName>
</protein>
<name>A0A1F4RAZ6_UNCSA</name>
<dbReference type="InterPro" id="IPR017853">
    <property type="entry name" value="GH"/>
</dbReference>
<gene>
    <name evidence="9" type="primary">glgB</name>
    <name evidence="12" type="ORF">A3H38_02540</name>
</gene>
<dbReference type="FunFam" id="2.60.40.10:FF:000169">
    <property type="entry name" value="1,4-alpha-glucan branching enzyme GlgB"/>
    <property type="match status" value="1"/>
</dbReference>
<dbReference type="EMBL" id="METP01000046">
    <property type="protein sequence ID" value="OGC05337.1"/>
    <property type="molecule type" value="Genomic_DNA"/>
</dbReference>
<keyword evidence="6 9" id="KW-0808">Transferase</keyword>
<dbReference type="EC" id="2.4.1.18" evidence="9"/>
<dbReference type="SMART" id="SM00642">
    <property type="entry name" value="Aamy"/>
    <property type="match status" value="1"/>
</dbReference>
<dbReference type="InterPro" id="IPR014756">
    <property type="entry name" value="Ig_E-set"/>
</dbReference>
<comment type="pathway">
    <text evidence="2 9">Glycan biosynthesis; glycogen biosynthesis.</text>
</comment>
<dbReference type="CDD" id="cd02855">
    <property type="entry name" value="E_set_GBE_prok_N"/>
    <property type="match status" value="1"/>
</dbReference>
<evidence type="ECO:0000256" key="4">
    <source>
        <dbReference type="ARBA" id="ARBA00022600"/>
    </source>
</evidence>
<dbReference type="PIRSF" id="PIRSF000463">
    <property type="entry name" value="GlgB"/>
    <property type="match status" value="1"/>
</dbReference>
<dbReference type="HAMAP" id="MF_00685">
    <property type="entry name" value="GlgB"/>
    <property type="match status" value="1"/>
</dbReference>
<dbReference type="Proteomes" id="UP000176938">
    <property type="component" value="Unassembled WGS sequence"/>
</dbReference>
<comment type="subunit">
    <text evidence="9">Monomer.</text>
</comment>
<comment type="caution">
    <text evidence="12">The sequence shown here is derived from an EMBL/GenBank/DDBJ whole genome shotgun (WGS) entry which is preliminary data.</text>
</comment>
<evidence type="ECO:0000256" key="1">
    <source>
        <dbReference type="ARBA" id="ARBA00000826"/>
    </source>
</evidence>
<proteinExistence type="inferred from homology"/>
<organism evidence="12 13">
    <name type="scientific">candidate division WOR-1 bacterium RIFCSPLOWO2_02_FULL_46_20</name>
    <dbReference type="NCBI Taxonomy" id="1802567"/>
    <lineage>
        <taxon>Bacteria</taxon>
        <taxon>Bacillati</taxon>
        <taxon>Saganbacteria</taxon>
    </lineage>
</organism>
<dbReference type="CDD" id="cd11322">
    <property type="entry name" value="AmyAc_Glg_BE"/>
    <property type="match status" value="1"/>
</dbReference>
<dbReference type="Gene3D" id="3.20.20.80">
    <property type="entry name" value="Glycosidases"/>
    <property type="match status" value="1"/>
</dbReference>
<dbReference type="AlphaFoldDB" id="A0A1F4RAZ6"/>
<dbReference type="Pfam" id="PF02806">
    <property type="entry name" value="Alpha-amylase_C"/>
    <property type="match status" value="1"/>
</dbReference>
<keyword evidence="4 9" id="KW-0321">Glycogen metabolism</keyword>
<evidence type="ECO:0000256" key="5">
    <source>
        <dbReference type="ARBA" id="ARBA00022676"/>
    </source>
</evidence>
<sequence>MAQTVRKPKVIHGSSLLTEYDVFLFKEGNHSRLQDKLGAHLLTVDGQPGVYFAVWAPNAEKVSLVGDFNYWNPETHLLAPRWDDSGIWEGFIPELKDHSLYKYHITSKYNGSRIEKGDPYAFFWEIAPRTASIVWSLDYQWGDDAWMRQRRQANALNAPISVYEVHIGSWRRVPEEGDRSLNYREMAHHLADYCKQTGFTHVEFLPVMEHPFYGSWGYQTTGYFAPTSRYGTPQDFMYLVDHLHQNGIGVILDWVPSHFPSDQHGLAYFDGTHLYEHEDPKQGFHPDWKSCIFNYGRNEVKGFLISSALFWLEKYHIDCIRIDAVASMIYLDYSRKEGEWIPNEHGERENLEAMRFLQRLNKVVYSEQPDVQTIAEESTAWPMVTRPIDMGGLGFGLKWNMGWMHDTLKYISQDPIFRRYHQDQLSFSLWYAFFENFMLSLSHDEVVHGKGSMFGKMPGDDWQKFANLRLLYGYMFGHPGKKLLFMGCEFGQWKEWSHEESLEWHALNFDPHQQLLRWVSDLNYLYRAEPSLFENDFCQDGFEWIDFGDHQNSVISFIRKGRSNGDIMLVVCNFTPVPRINYRVGVPADGFWQEKLNSDAREYGGSGLGNFGGFAADSVPAHGRPFSLNLTLPPLGVVFFKSSVSKR</sequence>
<feature type="active site" description="Proton donor" evidence="9 10">
    <location>
        <position position="376"/>
    </location>
</feature>
<feature type="domain" description="Glycosyl hydrolase family 13 catalytic" evidence="11">
    <location>
        <begin position="164"/>
        <end position="510"/>
    </location>
</feature>
<dbReference type="Gene3D" id="2.60.40.10">
    <property type="entry name" value="Immunoglobulins"/>
    <property type="match status" value="1"/>
</dbReference>
<dbReference type="NCBIfam" id="NF008967">
    <property type="entry name" value="PRK12313.1"/>
    <property type="match status" value="1"/>
</dbReference>
<comment type="similarity">
    <text evidence="3 9">Belongs to the glycosyl hydrolase 13 family. GlgB subfamily.</text>
</comment>
<reference evidence="12 13" key="1">
    <citation type="journal article" date="2016" name="Nat. Commun.">
        <title>Thousands of microbial genomes shed light on interconnected biogeochemical processes in an aquifer system.</title>
        <authorList>
            <person name="Anantharaman K."/>
            <person name="Brown C.T."/>
            <person name="Hug L.A."/>
            <person name="Sharon I."/>
            <person name="Castelle C.J."/>
            <person name="Probst A.J."/>
            <person name="Thomas B.C."/>
            <person name="Singh A."/>
            <person name="Wilkins M.J."/>
            <person name="Karaoz U."/>
            <person name="Brodie E.L."/>
            <person name="Williams K.H."/>
            <person name="Hubbard S.S."/>
            <person name="Banfield J.F."/>
        </authorList>
    </citation>
    <scope>NUCLEOTIDE SEQUENCE [LARGE SCALE GENOMIC DNA]</scope>
</reference>
<evidence type="ECO:0000256" key="10">
    <source>
        <dbReference type="PIRSR" id="PIRSR000463-1"/>
    </source>
</evidence>
<dbReference type="GO" id="GO:0004553">
    <property type="term" value="F:hydrolase activity, hydrolyzing O-glycosyl compounds"/>
    <property type="evidence" value="ECO:0007669"/>
    <property type="project" value="InterPro"/>
</dbReference>
<dbReference type="GO" id="GO:0005829">
    <property type="term" value="C:cytosol"/>
    <property type="evidence" value="ECO:0007669"/>
    <property type="project" value="TreeGrafter"/>
</dbReference>
<dbReference type="InterPro" id="IPR006047">
    <property type="entry name" value="GH13_cat_dom"/>
</dbReference>
<dbReference type="InterPro" id="IPR006048">
    <property type="entry name" value="A-amylase/branching_C"/>
</dbReference>
<comment type="function">
    <text evidence="9">Catalyzes the formation of the alpha-1,6-glucosidic linkages in glycogen by scission of a 1,4-alpha-linked oligosaccharide from growing alpha-1,4-glucan chains and the subsequent attachment of the oligosaccharide to the alpha-1,6 position.</text>
</comment>
<evidence type="ECO:0000313" key="12">
    <source>
        <dbReference type="EMBL" id="OGC05337.1"/>
    </source>
</evidence>
<accession>A0A1F4RAZ6</accession>
<dbReference type="GO" id="GO:0043169">
    <property type="term" value="F:cation binding"/>
    <property type="evidence" value="ECO:0007669"/>
    <property type="project" value="InterPro"/>
</dbReference>
<dbReference type="NCBIfam" id="TIGR01515">
    <property type="entry name" value="branching_enzym"/>
    <property type="match status" value="1"/>
</dbReference>
<dbReference type="InterPro" id="IPR037439">
    <property type="entry name" value="Branching_enzy"/>
</dbReference>
<dbReference type="InterPro" id="IPR004193">
    <property type="entry name" value="Glyco_hydro_13_N"/>
</dbReference>
<dbReference type="PANTHER" id="PTHR43651">
    <property type="entry name" value="1,4-ALPHA-GLUCAN-BRANCHING ENZYME"/>
    <property type="match status" value="1"/>
</dbReference>
<dbReference type="Gene3D" id="2.60.40.1180">
    <property type="entry name" value="Golgi alpha-mannosidase II"/>
    <property type="match status" value="1"/>
</dbReference>
<evidence type="ECO:0000256" key="7">
    <source>
        <dbReference type="ARBA" id="ARBA00023056"/>
    </source>
</evidence>
<keyword evidence="5 9" id="KW-0328">Glycosyltransferase</keyword>
<dbReference type="GO" id="GO:0005978">
    <property type="term" value="P:glycogen biosynthetic process"/>
    <property type="evidence" value="ECO:0007669"/>
    <property type="project" value="UniProtKB-UniRule"/>
</dbReference>
<evidence type="ECO:0000256" key="9">
    <source>
        <dbReference type="HAMAP-Rule" id="MF_00685"/>
    </source>
</evidence>
<evidence type="ECO:0000313" key="13">
    <source>
        <dbReference type="Proteomes" id="UP000176938"/>
    </source>
</evidence>
<dbReference type="Pfam" id="PF00128">
    <property type="entry name" value="Alpha-amylase"/>
    <property type="match status" value="1"/>
</dbReference>
<dbReference type="SUPFAM" id="SSF51445">
    <property type="entry name" value="(Trans)glycosidases"/>
    <property type="match status" value="1"/>
</dbReference>
<comment type="catalytic activity">
    <reaction evidence="1 9">
        <text>Transfers a segment of a (1-&gt;4)-alpha-D-glucan chain to a primary hydroxy group in a similar glucan chain.</text>
        <dbReference type="EC" id="2.4.1.18"/>
    </reaction>
</comment>
<dbReference type="InterPro" id="IPR044143">
    <property type="entry name" value="GlgB_N_E_set_prok"/>
</dbReference>
<evidence type="ECO:0000256" key="8">
    <source>
        <dbReference type="ARBA" id="ARBA00023277"/>
    </source>
</evidence>
<dbReference type="InterPro" id="IPR006407">
    <property type="entry name" value="GlgB"/>
</dbReference>
<dbReference type="UniPathway" id="UPA00164"/>
<dbReference type="NCBIfam" id="NF003811">
    <property type="entry name" value="PRK05402.1"/>
    <property type="match status" value="1"/>
</dbReference>
<dbReference type="SUPFAM" id="SSF51011">
    <property type="entry name" value="Glycosyl hydrolase domain"/>
    <property type="match status" value="1"/>
</dbReference>
<dbReference type="FunFam" id="2.60.40.1180:FF:000002">
    <property type="entry name" value="1,4-alpha-glucan branching enzyme GlgB"/>
    <property type="match status" value="1"/>
</dbReference>
<evidence type="ECO:0000256" key="2">
    <source>
        <dbReference type="ARBA" id="ARBA00004964"/>
    </source>
</evidence>
<dbReference type="InterPro" id="IPR013780">
    <property type="entry name" value="Glyco_hydro_b"/>
</dbReference>
<keyword evidence="7 9" id="KW-0320">Glycogen biosynthesis</keyword>
<dbReference type="PANTHER" id="PTHR43651:SF3">
    <property type="entry name" value="1,4-ALPHA-GLUCAN-BRANCHING ENZYME"/>
    <property type="match status" value="1"/>
</dbReference>
<keyword evidence="8 9" id="KW-0119">Carbohydrate metabolism</keyword>
<evidence type="ECO:0000256" key="6">
    <source>
        <dbReference type="ARBA" id="ARBA00022679"/>
    </source>
</evidence>
<feature type="active site" description="Nucleophile" evidence="9 10">
    <location>
        <position position="323"/>
    </location>
</feature>
<evidence type="ECO:0000256" key="3">
    <source>
        <dbReference type="ARBA" id="ARBA00009000"/>
    </source>
</evidence>
<dbReference type="InterPro" id="IPR013783">
    <property type="entry name" value="Ig-like_fold"/>
</dbReference>